<comment type="caution">
    <text evidence="1">The sequence shown here is derived from an EMBL/GenBank/DDBJ whole genome shotgun (WGS) entry which is preliminary data.</text>
</comment>
<gene>
    <name evidence="1" type="ORF">GGR89_004213</name>
</gene>
<accession>A0A7X5Y3M2</accession>
<dbReference type="EMBL" id="JAATJB010000023">
    <property type="protein sequence ID" value="NJB99867.1"/>
    <property type="molecule type" value="Genomic_DNA"/>
</dbReference>
<dbReference type="Proteomes" id="UP000531251">
    <property type="component" value="Unassembled WGS sequence"/>
</dbReference>
<evidence type="ECO:0000313" key="1">
    <source>
        <dbReference type="EMBL" id="NJB99867.1"/>
    </source>
</evidence>
<protein>
    <submittedName>
        <fullName evidence="1">Uncharacterized protein</fullName>
    </submittedName>
</protein>
<name>A0A7X5Y3M2_9SPHN</name>
<organism evidence="1 2">
    <name type="scientific">Sphingomonas trueperi</name>
    <dbReference type="NCBI Taxonomy" id="53317"/>
    <lineage>
        <taxon>Bacteria</taxon>
        <taxon>Pseudomonadati</taxon>
        <taxon>Pseudomonadota</taxon>
        <taxon>Alphaproteobacteria</taxon>
        <taxon>Sphingomonadales</taxon>
        <taxon>Sphingomonadaceae</taxon>
        <taxon>Sphingomonas</taxon>
    </lineage>
</organism>
<dbReference type="RefSeq" id="WP_167713100.1">
    <property type="nucleotide sequence ID" value="NZ_BAAADY010000034.1"/>
</dbReference>
<sequence length="753" mass="80821">MAIWAADRMSRARVQRGSFNAGELSPRLLGRTDAAAYAAGCVKMLGWMPLLQGPAAAMPGTVFVAQAAGPFRCLPFEYDVLQSYAIEASAGRFRFYTGDGRIETAPGVPYEIATPWNYAQVEGLDFHQSLDVLYLVHPSTPPMELRRLTATTFSLVTLDLQNGPFETGNADELQVVSASGDTGSVTLTAGDTGAPITGFFQPGDVGGLFELEAGDYASVPAWEPGITVAAGEDRSSDGKVYTAATSGRTGTVQPIHTEGLAYDGMASGTDINSNAAGGVQWRYKHDRFGMLRITAVAGDGASATATVLRRLPTDFAIPTWRWAFGKYSNRRGWPEAVTIWNERLVFAKGDELDGTAVGGYGAGTADFARRDDAGDFQRDLAFSTRLPNPNRIRWLAADRKLLIGTAKAEHIAEQLLVQSGTPGPPVIEIDTQSTYGSAATRPVMADGRVLFIQRAGRKVHELGYAVTTDRYEAPDMTRLAEHLGQAGFVELAWLQEPERQIWAVQGDGALAAMTYSPSQQVFGWARRELGGAMKARSIASIVAPEGTRDRMWIAAETPAGGWWMLRMMPLRDTGEAVQLSYLVDAGLSYLGVMGGPPISNGSGLAHLAGQTCSVLADGRAHRDIVIGPGGEWAIDFPASAIHIGLAYPAELSLLPPEFTTAGGTAQGQIKKILKTTLQLFESGGLEVEVQSLRARTVNTRRVTVPFDQATPLFTGFLPIDTGGDFDREGLITIRRTQPLPSLLLALVADYELQ</sequence>
<reference evidence="1 2" key="1">
    <citation type="submission" date="2020-03" db="EMBL/GenBank/DDBJ databases">
        <title>Genomic Encyclopedia of Type Strains, Phase IV (KMG-IV): sequencing the most valuable type-strain genomes for metagenomic binning, comparative biology and taxonomic classification.</title>
        <authorList>
            <person name="Goeker M."/>
        </authorList>
    </citation>
    <scope>NUCLEOTIDE SEQUENCE [LARGE SCALE GENOMIC DNA]</scope>
    <source>
        <strain evidence="1 2">DSM 7225</strain>
    </source>
</reference>
<dbReference type="AlphaFoldDB" id="A0A7X5Y3M2"/>
<evidence type="ECO:0000313" key="2">
    <source>
        <dbReference type="Proteomes" id="UP000531251"/>
    </source>
</evidence>
<proteinExistence type="predicted"/>
<keyword evidence="2" id="KW-1185">Reference proteome</keyword>